<accession>A0ABS9MXJ5</accession>
<dbReference type="InterPro" id="IPR001789">
    <property type="entry name" value="Sig_transdc_resp-reg_receiver"/>
</dbReference>
<protein>
    <submittedName>
        <fullName evidence="7">Response regulator transcription factor</fullName>
    </submittedName>
</protein>
<dbReference type="PANTHER" id="PTHR43214:SF24">
    <property type="entry name" value="TRANSCRIPTIONAL REGULATORY PROTEIN NARL-RELATED"/>
    <property type="match status" value="1"/>
</dbReference>
<dbReference type="InterPro" id="IPR039420">
    <property type="entry name" value="WalR-like"/>
</dbReference>
<dbReference type="CDD" id="cd06170">
    <property type="entry name" value="LuxR_C_like"/>
    <property type="match status" value="1"/>
</dbReference>
<reference evidence="7 8" key="1">
    <citation type="submission" date="2022-01" db="EMBL/GenBank/DDBJ databases">
        <authorList>
            <person name="Riesco R."/>
            <person name="Trujillo M.E."/>
        </authorList>
    </citation>
    <scope>NUCLEOTIDE SEQUENCE [LARGE SCALE GENOMIC DNA]</scope>
    <source>
        <strain evidence="7 8">NIE79</strain>
    </source>
</reference>
<evidence type="ECO:0000256" key="3">
    <source>
        <dbReference type="ARBA" id="ARBA00023163"/>
    </source>
</evidence>
<evidence type="ECO:0000256" key="4">
    <source>
        <dbReference type="PROSITE-ProRule" id="PRU00169"/>
    </source>
</evidence>
<evidence type="ECO:0000313" key="7">
    <source>
        <dbReference type="EMBL" id="MCG5442377.1"/>
    </source>
</evidence>
<evidence type="ECO:0000256" key="1">
    <source>
        <dbReference type="ARBA" id="ARBA00023015"/>
    </source>
</evidence>
<dbReference type="Pfam" id="PF00196">
    <property type="entry name" value="GerE"/>
    <property type="match status" value="1"/>
</dbReference>
<evidence type="ECO:0000256" key="2">
    <source>
        <dbReference type="ARBA" id="ARBA00023125"/>
    </source>
</evidence>
<feature type="modified residue" description="4-aspartylphosphate" evidence="4">
    <location>
        <position position="59"/>
    </location>
</feature>
<gene>
    <name evidence="7" type="ORF">NIE79_006625</name>
</gene>
<name>A0ABS9MXJ5_9ACTN</name>
<organism evidence="7 8">
    <name type="scientific">Micromonospora trifolii</name>
    <dbReference type="NCBI Taxonomy" id="2911208"/>
    <lineage>
        <taxon>Bacteria</taxon>
        <taxon>Bacillati</taxon>
        <taxon>Actinomycetota</taxon>
        <taxon>Actinomycetes</taxon>
        <taxon>Micromonosporales</taxon>
        <taxon>Micromonosporaceae</taxon>
        <taxon>Micromonospora</taxon>
    </lineage>
</organism>
<dbReference type="InterPro" id="IPR000792">
    <property type="entry name" value="Tscrpt_reg_LuxR_C"/>
</dbReference>
<keyword evidence="8" id="KW-1185">Reference proteome</keyword>
<proteinExistence type="predicted"/>
<dbReference type="PRINTS" id="PR00038">
    <property type="entry name" value="HTHLUXR"/>
</dbReference>
<dbReference type="Proteomes" id="UP001201629">
    <property type="component" value="Unassembled WGS sequence"/>
</dbReference>
<comment type="caution">
    <text evidence="7">The sequence shown here is derived from an EMBL/GenBank/DDBJ whole genome shotgun (WGS) entry which is preliminary data.</text>
</comment>
<dbReference type="PROSITE" id="PS50110">
    <property type="entry name" value="RESPONSE_REGULATORY"/>
    <property type="match status" value="1"/>
</dbReference>
<keyword evidence="1" id="KW-0805">Transcription regulation</keyword>
<evidence type="ECO:0000259" key="5">
    <source>
        <dbReference type="PROSITE" id="PS50043"/>
    </source>
</evidence>
<dbReference type="InterPro" id="IPR011006">
    <property type="entry name" value="CheY-like_superfamily"/>
</dbReference>
<keyword evidence="3" id="KW-0804">Transcription</keyword>
<sequence length="235" mass="24449">MSAPGKIKILVASEHPPVRTAIGLLLNSTPGMSAVAEAADGAAATMVARRIQPNVILLDFDSDPGHCVDTTARLTSDPALGGIGVLVFTARSGPEQSVRLLRAGARSVLSKETSAEGLLDAIRVVAAGSLVLSPDHAGGVLRHVGRSDGETCAAMAGEVGLGLLSLREREVLALVAQGYNNTEIARRLHISDLTAKTHVSRIRVKLDARDRVQLVLRAYAAGLSLHATAEYGQSA</sequence>
<evidence type="ECO:0000259" key="6">
    <source>
        <dbReference type="PROSITE" id="PS50110"/>
    </source>
</evidence>
<dbReference type="RefSeq" id="WP_238677714.1">
    <property type="nucleotide sequence ID" value="NZ_JAKKFD010000009.1"/>
</dbReference>
<dbReference type="SMART" id="SM00448">
    <property type="entry name" value="REC"/>
    <property type="match status" value="1"/>
</dbReference>
<dbReference type="SUPFAM" id="SSF52172">
    <property type="entry name" value="CheY-like"/>
    <property type="match status" value="1"/>
</dbReference>
<dbReference type="Pfam" id="PF00072">
    <property type="entry name" value="Response_reg"/>
    <property type="match status" value="1"/>
</dbReference>
<feature type="domain" description="Response regulatory" evidence="6">
    <location>
        <begin position="8"/>
        <end position="126"/>
    </location>
</feature>
<feature type="domain" description="HTH luxR-type" evidence="5">
    <location>
        <begin position="157"/>
        <end position="222"/>
    </location>
</feature>
<dbReference type="PROSITE" id="PS50043">
    <property type="entry name" value="HTH_LUXR_2"/>
    <property type="match status" value="1"/>
</dbReference>
<dbReference type="SMART" id="SM00421">
    <property type="entry name" value="HTH_LUXR"/>
    <property type="match status" value="1"/>
</dbReference>
<evidence type="ECO:0000313" key="8">
    <source>
        <dbReference type="Proteomes" id="UP001201629"/>
    </source>
</evidence>
<keyword evidence="2" id="KW-0238">DNA-binding</keyword>
<dbReference type="InterPro" id="IPR016032">
    <property type="entry name" value="Sig_transdc_resp-reg_C-effctor"/>
</dbReference>
<dbReference type="PANTHER" id="PTHR43214">
    <property type="entry name" value="TWO-COMPONENT RESPONSE REGULATOR"/>
    <property type="match status" value="1"/>
</dbReference>
<dbReference type="SUPFAM" id="SSF46894">
    <property type="entry name" value="C-terminal effector domain of the bipartite response regulators"/>
    <property type="match status" value="1"/>
</dbReference>
<dbReference type="Gene3D" id="3.40.50.2300">
    <property type="match status" value="1"/>
</dbReference>
<keyword evidence="4" id="KW-0597">Phosphoprotein</keyword>
<dbReference type="EMBL" id="JAKKFD010000009">
    <property type="protein sequence ID" value="MCG5442377.1"/>
    <property type="molecule type" value="Genomic_DNA"/>
</dbReference>